<proteinExistence type="predicted"/>
<dbReference type="OrthoDB" id="5052117at2"/>
<evidence type="ECO:0000313" key="1">
    <source>
        <dbReference type="EMBL" id="TQL85185.1"/>
    </source>
</evidence>
<accession>A0A543BK34</accession>
<comment type="caution">
    <text evidence="1">The sequence shown here is derived from an EMBL/GenBank/DDBJ whole genome shotgun (WGS) entry which is preliminary data.</text>
</comment>
<name>A0A543BK34_9MICO</name>
<reference evidence="1 2" key="1">
    <citation type="submission" date="2019-06" db="EMBL/GenBank/DDBJ databases">
        <title>Sequencing the genomes of 1000 actinobacteria strains.</title>
        <authorList>
            <person name="Klenk H.-P."/>
        </authorList>
    </citation>
    <scope>NUCLEOTIDE SEQUENCE [LARGE SCALE GENOMIC DNA]</scope>
    <source>
        <strain evidence="1 2">DSM 20169</strain>
    </source>
</reference>
<dbReference type="RefSeq" id="WP_141871158.1">
    <property type="nucleotide sequence ID" value="NZ_VFOX01000001.1"/>
</dbReference>
<keyword evidence="2" id="KW-1185">Reference proteome</keyword>
<organism evidence="1 2">
    <name type="scientific">Microbacterium saperdae</name>
    <dbReference type="NCBI Taxonomy" id="69368"/>
    <lineage>
        <taxon>Bacteria</taxon>
        <taxon>Bacillati</taxon>
        <taxon>Actinomycetota</taxon>
        <taxon>Actinomycetes</taxon>
        <taxon>Micrococcales</taxon>
        <taxon>Microbacteriaceae</taxon>
        <taxon>Microbacterium</taxon>
    </lineage>
</organism>
<gene>
    <name evidence="1" type="ORF">FB560_0790</name>
</gene>
<sequence>MSDAPGSAHGLSREDREAFSAALLRFFDELEPLLLGGFGEELPGSRAERLAQGTFPSNSQGPYPGRNALETVLFATLAGLDHARLLARALLHDDAAFSIATLARGAVEAYARAWWIREPDEDSAILVRWLSGLASELSTFDRLRPDAVLHEMRGRNTDAAAVLAGVIDDIEQLTGSRTPLKVSYTALAASLADQWKADGRVVYSDLSGVAHGESLGIHGFVTVDEDLSIYRVELSARWGLMATQWTLSATTLVSREVLRILGRDIPQAHPCAVAHDAAANLLASARGRILHPDSASER</sequence>
<dbReference type="EMBL" id="VFOX01000001">
    <property type="protein sequence ID" value="TQL85185.1"/>
    <property type="molecule type" value="Genomic_DNA"/>
</dbReference>
<dbReference type="AlphaFoldDB" id="A0A543BK34"/>
<dbReference type="Proteomes" id="UP000317209">
    <property type="component" value="Unassembled WGS sequence"/>
</dbReference>
<evidence type="ECO:0000313" key="2">
    <source>
        <dbReference type="Proteomes" id="UP000317209"/>
    </source>
</evidence>
<protein>
    <submittedName>
        <fullName evidence="1">Uncharacterized protein</fullName>
    </submittedName>
</protein>